<accession>A0AA89B7Q8</accession>
<evidence type="ECO:0000256" key="1">
    <source>
        <dbReference type="SAM" id="MobiDB-lite"/>
    </source>
</evidence>
<name>A0AA89B7Q8_9ASTE</name>
<gene>
    <name evidence="3" type="ORF">RJ639_041899</name>
</gene>
<feature type="chain" id="PRO_5041680131" evidence="2">
    <location>
        <begin position="29"/>
        <end position="188"/>
    </location>
</feature>
<dbReference type="PANTHER" id="PTHR37702">
    <property type="entry name" value="PROLINE-RICH FAMILY PROTEIN"/>
    <property type="match status" value="1"/>
</dbReference>
<dbReference type="Proteomes" id="UP001188597">
    <property type="component" value="Unassembled WGS sequence"/>
</dbReference>
<keyword evidence="2" id="KW-0732">Signal</keyword>
<feature type="signal peptide" evidence="2">
    <location>
        <begin position="1"/>
        <end position="28"/>
    </location>
</feature>
<reference evidence="3" key="1">
    <citation type="submission" date="2022-12" db="EMBL/GenBank/DDBJ databases">
        <title>Draft genome assemblies for two species of Escallonia (Escalloniales).</title>
        <authorList>
            <person name="Chanderbali A."/>
            <person name="Dervinis C."/>
            <person name="Anghel I."/>
            <person name="Soltis D."/>
            <person name="Soltis P."/>
            <person name="Zapata F."/>
        </authorList>
    </citation>
    <scope>NUCLEOTIDE SEQUENCE</scope>
    <source>
        <strain evidence="3">UCBG64.0493</strain>
        <tissue evidence="3">Leaf</tissue>
    </source>
</reference>
<comment type="caution">
    <text evidence="3">The sequence shown here is derived from an EMBL/GenBank/DDBJ whole genome shotgun (WGS) entry which is preliminary data.</text>
</comment>
<feature type="region of interest" description="Disordered" evidence="1">
    <location>
        <begin position="108"/>
        <end position="133"/>
    </location>
</feature>
<dbReference type="PANTHER" id="PTHR37702:SF1">
    <property type="entry name" value="HYDROXYPROLINE-RICH GLYCOPROTEIN FAMILY PROTEIN"/>
    <property type="match status" value="1"/>
</dbReference>
<protein>
    <submittedName>
        <fullName evidence="3">Uncharacterized protein</fullName>
    </submittedName>
</protein>
<keyword evidence="4" id="KW-1185">Reference proteome</keyword>
<sequence>MASIPNHQFLSITLFISLIFSSPATTTAQECPYPCYPPPTGTGNSPPATITPPSQTGSYPPPPGFYPPPTGYLPNNPSPPYFPNGAPPPPDPIVPWFPYYYKKPPHGSGDQSASTALSASEGAEEFVTPEATGGSAAFTEQAKALYETDDSTLPRDQVDLQWFQTTTLHLNAVGRSDWGQKVDMLLQA</sequence>
<feature type="region of interest" description="Disordered" evidence="1">
    <location>
        <begin position="37"/>
        <end position="86"/>
    </location>
</feature>
<dbReference type="EMBL" id="JAVXUP010000448">
    <property type="protein sequence ID" value="KAK3027662.1"/>
    <property type="molecule type" value="Genomic_DNA"/>
</dbReference>
<evidence type="ECO:0000256" key="2">
    <source>
        <dbReference type="SAM" id="SignalP"/>
    </source>
</evidence>
<organism evidence="3 4">
    <name type="scientific">Escallonia herrerae</name>
    <dbReference type="NCBI Taxonomy" id="1293975"/>
    <lineage>
        <taxon>Eukaryota</taxon>
        <taxon>Viridiplantae</taxon>
        <taxon>Streptophyta</taxon>
        <taxon>Embryophyta</taxon>
        <taxon>Tracheophyta</taxon>
        <taxon>Spermatophyta</taxon>
        <taxon>Magnoliopsida</taxon>
        <taxon>eudicotyledons</taxon>
        <taxon>Gunneridae</taxon>
        <taxon>Pentapetalae</taxon>
        <taxon>asterids</taxon>
        <taxon>campanulids</taxon>
        <taxon>Escalloniales</taxon>
        <taxon>Escalloniaceae</taxon>
        <taxon>Escallonia</taxon>
    </lineage>
</organism>
<evidence type="ECO:0000313" key="3">
    <source>
        <dbReference type="EMBL" id="KAK3027662.1"/>
    </source>
</evidence>
<feature type="compositionally biased region" description="Pro residues" evidence="1">
    <location>
        <begin position="59"/>
        <end position="86"/>
    </location>
</feature>
<dbReference type="AlphaFoldDB" id="A0AA89B7Q8"/>
<evidence type="ECO:0000313" key="4">
    <source>
        <dbReference type="Proteomes" id="UP001188597"/>
    </source>
</evidence>
<feature type="compositionally biased region" description="Polar residues" evidence="1">
    <location>
        <begin position="109"/>
        <end position="118"/>
    </location>
</feature>
<proteinExistence type="predicted"/>